<keyword evidence="3" id="KW-0862">Zinc</keyword>
<dbReference type="Proteomes" id="UP001293593">
    <property type="component" value="Unassembled WGS sequence"/>
</dbReference>
<keyword evidence="2 4" id="KW-0863">Zinc-finger</keyword>
<sequence length="333" mass="37150">MAVEARHINLFPSQFLNDRANLVTGGIQSNGQMDYSDLPLPLPLPLHAHASSTMADQSLFPIYQSNICNPNSAKTSMNNDDSGLTYNFSSSRKRSRDEFTTTEFIDPRNTKLPSAANSWSPFLDQDLRLQIQNQQSEIGLLISQHTDKVRMELEEQRIRQLTGLHSAIQEVMMKKLREKDEEIQKIGKLNWALLERVRSLIQENQIWKELAETNEATANSLRSNLEQILAAHFNNEDHHHHHHHHTEAVAEADDAESSCGSNCEGQWVADTAVSRGSGGRSCEGLCSKCGVRESVVLLLPCRHLSLCTMCGSSCHNCPVCHSGINGSVHVNFS</sequence>
<dbReference type="GO" id="GO:0043067">
    <property type="term" value="P:regulation of programmed cell death"/>
    <property type="evidence" value="ECO:0007669"/>
    <property type="project" value="TreeGrafter"/>
</dbReference>
<dbReference type="Pfam" id="PF13920">
    <property type="entry name" value="zf-C3HC4_3"/>
    <property type="match status" value="1"/>
</dbReference>
<reference evidence="6" key="1">
    <citation type="submission" date="2023-10" db="EMBL/GenBank/DDBJ databases">
        <title>Chromosome-level genome of the transformable northern wattle, Acacia crassicarpa.</title>
        <authorList>
            <person name="Massaro I."/>
            <person name="Sinha N.R."/>
            <person name="Poethig S."/>
            <person name="Leichty A.R."/>
        </authorList>
    </citation>
    <scope>NUCLEOTIDE SEQUENCE</scope>
    <source>
        <strain evidence="6">Acra3RX</strain>
        <tissue evidence="6">Leaf</tissue>
    </source>
</reference>
<dbReference type="InterPro" id="IPR001841">
    <property type="entry name" value="Znf_RING"/>
</dbReference>
<dbReference type="Gene3D" id="3.30.40.10">
    <property type="entry name" value="Zinc/RING finger domain, C3HC4 (zinc finger)"/>
    <property type="match status" value="1"/>
</dbReference>
<accession>A0AAE1JLY8</accession>
<proteinExistence type="predicted"/>
<keyword evidence="7" id="KW-1185">Reference proteome</keyword>
<evidence type="ECO:0000256" key="1">
    <source>
        <dbReference type="ARBA" id="ARBA00022723"/>
    </source>
</evidence>
<evidence type="ECO:0000256" key="2">
    <source>
        <dbReference type="ARBA" id="ARBA00022771"/>
    </source>
</evidence>
<protein>
    <recommendedName>
        <fullName evidence="5">RING-type domain-containing protein</fullName>
    </recommendedName>
</protein>
<dbReference type="AlphaFoldDB" id="A0AAE1JLY8"/>
<dbReference type="PANTHER" id="PTHR42647">
    <property type="entry name" value="SBP (S-RIBONUCLEASE BINDING PROTEIN) FAMILY PROTEIN"/>
    <property type="match status" value="1"/>
</dbReference>
<evidence type="ECO:0000256" key="3">
    <source>
        <dbReference type="ARBA" id="ARBA00022833"/>
    </source>
</evidence>
<comment type="caution">
    <text evidence="6">The sequence shown here is derived from an EMBL/GenBank/DDBJ whole genome shotgun (WGS) entry which is preliminary data.</text>
</comment>
<dbReference type="EMBL" id="JAWXYG010000005">
    <property type="protein sequence ID" value="KAK4270718.1"/>
    <property type="molecule type" value="Genomic_DNA"/>
</dbReference>
<organism evidence="6 7">
    <name type="scientific">Acacia crassicarpa</name>
    <name type="common">northern wattle</name>
    <dbReference type="NCBI Taxonomy" id="499986"/>
    <lineage>
        <taxon>Eukaryota</taxon>
        <taxon>Viridiplantae</taxon>
        <taxon>Streptophyta</taxon>
        <taxon>Embryophyta</taxon>
        <taxon>Tracheophyta</taxon>
        <taxon>Spermatophyta</taxon>
        <taxon>Magnoliopsida</taxon>
        <taxon>eudicotyledons</taxon>
        <taxon>Gunneridae</taxon>
        <taxon>Pentapetalae</taxon>
        <taxon>rosids</taxon>
        <taxon>fabids</taxon>
        <taxon>Fabales</taxon>
        <taxon>Fabaceae</taxon>
        <taxon>Caesalpinioideae</taxon>
        <taxon>mimosoid clade</taxon>
        <taxon>Acacieae</taxon>
        <taxon>Acacia</taxon>
    </lineage>
</organism>
<evidence type="ECO:0000313" key="7">
    <source>
        <dbReference type="Proteomes" id="UP001293593"/>
    </source>
</evidence>
<keyword evidence="1" id="KW-0479">Metal-binding</keyword>
<dbReference type="GO" id="GO:0008270">
    <property type="term" value="F:zinc ion binding"/>
    <property type="evidence" value="ECO:0007669"/>
    <property type="project" value="UniProtKB-KW"/>
</dbReference>
<evidence type="ECO:0000259" key="5">
    <source>
        <dbReference type="PROSITE" id="PS50089"/>
    </source>
</evidence>
<dbReference type="PANTHER" id="PTHR42647:SF55">
    <property type="entry name" value="BOI-RELATED E3 UBIQUITIN-PROTEIN LIGASE 1"/>
    <property type="match status" value="1"/>
</dbReference>
<dbReference type="InterPro" id="IPR013083">
    <property type="entry name" value="Znf_RING/FYVE/PHD"/>
</dbReference>
<evidence type="ECO:0000256" key="4">
    <source>
        <dbReference type="PROSITE-ProRule" id="PRU00175"/>
    </source>
</evidence>
<name>A0AAE1JLY8_9FABA</name>
<dbReference type="GO" id="GO:0004842">
    <property type="term" value="F:ubiquitin-protein transferase activity"/>
    <property type="evidence" value="ECO:0007669"/>
    <property type="project" value="TreeGrafter"/>
</dbReference>
<evidence type="ECO:0000313" key="6">
    <source>
        <dbReference type="EMBL" id="KAK4270718.1"/>
    </source>
</evidence>
<gene>
    <name evidence="6" type="ORF">QN277_019493</name>
</gene>
<dbReference type="CDD" id="cd16649">
    <property type="entry name" value="mRING-HC-C3HC5_CGRF1-like"/>
    <property type="match status" value="1"/>
</dbReference>
<feature type="domain" description="RING-type" evidence="5">
    <location>
        <begin position="286"/>
        <end position="321"/>
    </location>
</feature>
<dbReference type="PROSITE" id="PS50089">
    <property type="entry name" value="ZF_RING_2"/>
    <property type="match status" value="1"/>
</dbReference>